<keyword evidence="3" id="KW-1185">Reference proteome</keyword>
<protein>
    <submittedName>
        <fullName evidence="2">Cupin domain-containing protein</fullName>
    </submittedName>
</protein>
<dbReference type="Gene3D" id="2.60.120.10">
    <property type="entry name" value="Jelly Rolls"/>
    <property type="match status" value="1"/>
</dbReference>
<reference evidence="2 3" key="1">
    <citation type="submission" date="2020-03" db="EMBL/GenBank/DDBJ databases">
        <title>Hydrogenophaga sp. nov. isolated from cyanobacterial mat.</title>
        <authorList>
            <person name="Thorat V."/>
            <person name="Kirdat K."/>
            <person name="Tiwarekar B."/>
            <person name="Costa E.D."/>
            <person name="Yadav A."/>
        </authorList>
    </citation>
    <scope>NUCLEOTIDE SEQUENCE [LARGE SCALE GENOMIC DNA]</scope>
    <source>
        <strain evidence="2 3">BA0156</strain>
    </source>
</reference>
<dbReference type="SUPFAM" id="SSF51182">
    <property type="entry name" value="RmlC-like cupins"/>
    <property type="match status" value="1"/>
</dbReference>
<dbReference type="KEGG" id="hcz:G9Q37_13010"/>
<dbReference type="InterPro" id="IPR014710">
    <property type="entry name" value="RmlC-like_jellyroll"/>
</dbReference>
<accession>A0A6G8IIZ2</accession>
<organism evidence="2 3">
    <name type="scientific">Hydrogenophaga crocea</name>
    <dbReference type="NCBI Taxonomy" id="2716225"/>
    <lineage>
        <taxon>Bacteria</taxon>
        <taxon>Pseudomonadati</taxon>
        <taxon>Pseudomonadota</taxon>
        <taxon>Betaproteobacteria</taxon>
        <taxon>Burkholderiales</taxon>
        <taxon>Comamonadaceae</taxon>
        <taxon>Hydrogenophaga</taxon>
    </lineage>
</organism>
<dbReference type="InterPro" id="IPR013096">
    <property type="entry name" value="Cupin_2"/>
</dbReference>
<feature type="domain" description="Cupin type-2" evidence="1">
    <location>
        <begin position="26"/>
        <end position="78"/>
    </location>
</feature>
<name>A0A6G8IIZ2_9BURK</name>
<dbReference type="InterPro" id="IPR011051">
    <property type="entry name" value="RmlC_Cupin_sf"/>
</dbReference>
<dbReference type="EMBL" id="CP049989">
    <property type="protein sequence ID" value="QIM52995.1"/>
    <property type="molecule type" value="Genomic_DNA"/>
</dbReference>
<proteinExistence type="predicted"/>
<dbReference type="RefSeq" id="WP_166227623.1">
    <property type="nucleotide sequence ID" value="NZ_CP049989.1"/>
</dbReference>
<dbReference type="Pfam" id="PF07883">
    <property type="entry name" value="Cupin_2"/>
    <property type="match status" value="1"/>
</dbReference>
<dbReference type="Proteomes" id="UP000503162">
    <property type="component" value="Chromosome"/>
</dbReference>
<evidence type="ECO:0000313" key="3">
    <source>
        <dbReference type="Proteomes" id="UP000503162"/>
    </source>
</evidence>
<evidence type="ECO:0000313" key="2">
    <source>
        <dbReference type="EMBL" id="QIM52995.1"/>
    </source>
</evidence>
<gene>
    <name evidence="2" type="ORF">G9Q37_13010</name>
</gene>
<sequence length="94" mass="10648">MDTARFNAFKEQALARGFDEVIERRWAPHSVLATHTHPFDADAVVTEGEMWLTVQGETRHLGPGDTFALERNVPHEERYGAEGAVYWVARRNPG</sequence>
<evidence type="ECO:0000259" key="1">
    <source>
        <dbReference type="Pfam" id="PF07883"/>
    </source>
</evidence>
<dbReference type="AlphaFoldDB" id="A0A6G8IIZ2"/>